<keyword evidence="3" id="KW-1185">Reference proteome</keyword>
<evidence type="ECO:0008006" key="4">
    <source>
        <dbReference type="Google" id="ProtNLM"/>
    </source>
</evidence>
<name>A0ABR1YY25_9PEZI</name>
<dbReference type="CDD" id="cd18186">
    <property type="entry name" value="BTB_POZ_ZBTB_KLHL-like"/>
    <property type="match status" value="1"/>
</dbReference>
<comment type="caution">
    <text evidence="2">The sequence shown here is derived from an EMBL/GenBank/DDBJ whole genome shotgun (WGS) entry which is preliminary data.</text>
</comment>
<gene>
    <name evidence="2" type="ORF">HDK90DRAFT_509128</name>
</gene>
<accession>A0ABR1YY25</accession>
<dbReference type="EMBL" id="JBBWRZ010000003">
    <property type="protein sequence ID" value="KAK8240692.1"/>
    <property type="molecule type" value="Genomic_DNA"/>
</dbReference>
<feature type="compositionally biased region" description="Basic and acidic residues" evidence="1">
    <location>
        <begin position="135"/>
        <end position="146"/>
    </location>
</feature>
<proteinExistence type="predicted"/>
<dbReference type="Proteomes" id="UP001492380">
    <property type="component" value="Unassembled WGS sequence"/>
</dbReference>
<dbReference type="PANTHER" id="PTHR47843:SF2">
    <property type="entry name" value="BTB DOMAIN-CONTAINING PROTEIN"/>
    <property type="match status" value="1"/>
</dbReference>
<sequence length="294" mass="33533">MSRNKCWCGNDTHHRSELQHRMAFIKAKSLDNGLMITVVVGGEDSPRTFNIHETLLRSTSPFCDKALSGDWKESKDKKINLPDEDPMIFDVYQKWLMLDKILIGSQGQSPLEAIKDSEVIWDSPTDSDSDSDSESDSKSEPEKDSEPEPESESEPESSSSVIFKILLGCYVLGDHLLDTNFKNTIIDTVTSLIEAEQYPTEWISVLPQKLPESSGLRRLFEDVWVDLAEGDWIEQNVSNNMDETVDFLVHLTKKVLDARSVSSEHRWVPEGCRCKYYDKALEEERDPPRAPPHW</sequence>
<organism evidence="2 3">
    <name type="scientific">Phyllosticta capitalensis</name>
    <dbReference type="NCBI Taxonomy" id="121624"/>
    <lineage>
        <taxon>Eukaryota</taxon>
        <taxon>Fungi</taxon>
        <taxon>Dikarya</taxon>
        <taxon>Ascomycota</taxon>
        <taxon>Pezizomycotina</taxon>
        <taxon>Dothideomycetes</taxon>
        <taxon>Dothideomycetes incertae sedis</taxon>
        <taxon>Botryosphaeriales</taxon>
        <taxon>Phyllostictaceae</taxon>
        <taxon>Phyllosticta</taxon>
    </lineage>
</organism>
<evidence type="ECO:0000313" key="2">
    <source>
        <dbReference type="EMBL" id="KAK8240692.1"/>
    </source>
</evidence>
<reference evidence="2 3" key="1">
    <citation type="submission" date="2024-04" db="EMBL/GenBank/DDBJ databases">
        <title>Phyllosticta paracitricarpa is synonymous to the EU quarantine fungus P. citricarpa based on phylogenomic analyses.</title>
        <authorList>
            <consortium name="Lawrence Berkeley National Laboratory"/>
            <person name="Van Ingen-Buijs V.A."/>
            <person name="Van Westerhoven A.C."/>
            <person name="Haridas S."/>
            <person name="Skiadas P."/>
            <person name="Martin F."/>
            <person name="Groenewald J.Z."/>
            <person name="Crous P.W."/>
            <person name="Seidl M.F."/>
        </authorList>
    </citation>
    <scope>NUCLEOTIDE SEQUENCE [LARGE SCALE GENOMIC DNA]</scope>
    <source>
        <strain evidence="2 3">CBS 123374</strain>
    </source>
</reference>
<evidence type="ECO:0000256" key="1">
    <source>
        <dbReference type="SAM" id="MobiDB-lite"/>
    </source>
</evidence>
<dbReference type="Gene3D" id="3.30.710.10">
    <property type="entry name" value="Potassium Channel Kv1.1, Chain A"/>
    <property type="match status" value="1"/>
</dbReference>
<protein>
    <recommendedName>
        <fullName evidence="4">BTB domain-containing protein</fullName>
    </recommendedName>
</protein>
<feature type="compositionally biased region" description="Acidic residues" evidence="1">
    <location>
        <begin position="125"/>
        <end position="134"/>
    </location>
</feature>
<dbReference type="PANTHER" id="PTHR47843">
    <property type="entry name" value="BTB DOMAIN-CONTAINING PROTEIN-RELATED"/>
    <property type="match status" value="1"/>
</dbReference>
<evidence type="ECO:0000313" key="3">
    <source>
        <dbReference type="Proteomes" id="UP001492380"/>
    </source>
</evidence>
<dbReference type="InterPro" id="IPR011333">
    <property type="entry name" value="SKP1/BTB/POZ_sf"/>
</dbReference>
<feature type="region of interest" description="Disordered" evidence="1">
    <location>
        <begin position="117"/>
        <end position="157"/>
    </location>
</feature>
<dbReference type="SUPFAM" id="SSF54695">
    <property type="entry name" value="POZ domain"/>
    <property type="match status" value="1"/>
</dbReference>